<organism evidence="2">
    <name type="scientific">Enteromyxum leei</name>
    <name type="common">Intestinal myxosporean parasite</name>
    <dbReference type="NCBI Taxonomy" id="188704"/>
    <lineage>
        <taxon>Eukaryota</taxon>
        <taxon>Metazoa</taxon>
        <taxon>Cnidaria</taxon>
        <taxon>Myxozoa</taxon>
        <taxon>Myxosporea</taxon>
        <taxon>Bivalvulida</taxon>
        <taxon>Variisporina</taxon>
        <taxon>Enteromyxidae</taxon>
        <taxon>Enteromyxum</taxon>
    </lineage>
</organism>
<protein>
    <submittedName>
        <fullName evidence="2">Putative nematogalectin</fullName>
    </submittedName>
</protein>
<dbReference type="InterPro" id="IPR008160">
    <property type="entry name" value="Collagen"/>
</dbReference>
<dbReference type="CDD" id="cd22838">
    <property type="entry name" value="Gal_Rha_Lectin_nemgal"/>
    <property type="match status" value="1"/>
</dbReference>
<name>A0A090DBJ7_ENTLE</name>
<dbReference type="PANTHER" id="PTHR24637">
    <property type="entry name" value="COLLAGEN"/>
    <property type="match status" value="1"/>
</dbReference>
<sequence length="241" mass="25335">PGINIDDLTQKALDMNLFLFYAPISLLGWSGNIGNAGPAGETGEKGEIGVPGKPGRRGIMGEAGVTGPPGVKGDVGIPGAPGFVGDKGEPGSIGIPGNMGPKGETGSIGLPGVPGLSSDYIQAQNCTHACGNEKVWIDCKKYEVININSAFWGRDENNQICLNAPQGLSTDRSCSKDSDLVKRKVSDQCTGKSACEVVASNIFFDDNDNSDVYKYLEVCYQCDPDEIGLSANEVLNYSIKR</sequence>
<proteinExistence type="predicted"/>
<dbReference type="AlphaFoldDB" id="A0A090DBJ7"/>
<evidence type="ECO:0000313" key="2">
    <source>
        <dbReference type="EMBL" id="CDU32398.1"/>
    </source>
</evidence>
<feature type="domain" description="SUEL-type lectin" evidence="1">
    <location>
        <begin position="129"/>
        <end position="223"/>
    </location>
</feature>
<dbReference type="SMR" id="A0A090DBJ7"/>
<dbReference type="PANTHER" id="PTHR24637:SF377">
    <property type="entry name" value="COLLAGEN TYPE IX ALPHA 1 CHAIN"/>
    <property type="match status" value="1"/>
</dbReference>
<feature type="non-terminal residue" evidence="2">
    <location>
        <position position="1"/>
    </location>
</feature>
<evidence type="ECO:0000259" key="1">
    <source>
        <dbReference type="PROSITE" id="PS50228"/>
    </source>
</evidence>
<dbReference type="InterPro" id="IPR000922">
    <property type="entry name" value="Lectin_gal-bd_dom"/>
</dbReference>
<dbReference type="InterPro" id="IPR043159">
    <property type="entry name" value="Lectin_gal-bd_sf"/>
</dbReference>
<dbReference type="Pfam" id="PF02140">
    <property type="entry name" value="SUEL_Lectin"/>
    <property type="match status" value="1"/>
</dbReference>
<dbReference type="PROSITE" id="PS50228">
    <property type="entry name" value="SUEL_LECTIN"/>
    <property type="match status" value="1"/>
</dbReference>
<reference evidence="2" key="1">
    <citation type="journal article" date="2014" name="BMC Evol. Biol.">
        <title>Diversity and evolution of myxozoan minicollagens and nematogalectins.</title>
        <authorList>
            <person name="Shpirer E."/>
            <person name="Chang E.S."/>
            <person name="Diamant A."/>
            <person name="Rubinstein N."/>
            <person name="Cartwright P."/>
            <person name="Huchon D."/>
        </authorList>
    </citation>
    <scope>NUCLEOTIDE SEQUENCE</scope>
</reference>
<accession>A0A090DBJ7</accession>
<dbReference type="EMBL" id="LK936460">
    <property type="protein sequence ID" value="CDU32398.1"/>
    <property type="molecule type" value="Genomic_DNA"/>
</dbReference>
<dbReference type="Pfam" id="PF01391">
    <property type="entry name" value="Collagen"/>
    <property type="match status" value="1"/>
</dbReference>
<dbReference type="Gene3D" id="2.60.120.740">
    <property type="match status" value="1"/>
</dbReference>
<dbReference type="GO" id="GO:0030246">
    <property type="term" value="F:carbohydrate binding"/>
    <property type="evidence" value="ECO:0007669"/>
    <property type="project" value="InterPro"/>
</dbReference>
<gene>
    <name evidence="2" type="primary">Nemgal C</name>
</gene>